<evidence type="ECO:0000256" key="1">
    <source>
        <dbReference type="SAM" id="SignalP"/>
    </source>
</evidence>
<keyword evidence="3" id="KW-1185">Reference proteome</keyword>
<accession>A0A232FED7</accession>
<protein>
    <submittedName>
        <fullName evidence="2">Uncharacterized protein</fullName>
    </submittedName>
</protein>
<evidence type="ECO:0000313" key="2">
    <source>
        <dbReference type="EMBL" id="OXU29055.1"/>
    </source>
</evidence>
<feature type="signal peptide" evidence="1">
    <location>
        <begin position="1"/>
        <end position="27"/>
    </location>
</feature>
<dbReference type="Proteomes" id="UP000215335">
    <property type="component" value="Unassembled WGS sequence"/>
</dbReference>
<sequence>MCISDLAMWKLESAVIVLSALFCFGQCQVRQGYVDVAGSLKSYAALYNISEGPRSITWNGSIYTVILGHDIVNLTSIVIDSDQPQHELSCELLLTPDIIPYFRLEYRLQYKVVMLGNGKLVFVMALKLNSKETCHVHAHIIIDPYNCSNQKIVKVPCQLHTKFPPYFILIPYQDSYDVIMDYGSHEILKNNTAHPKIPQRFNDKGENIELDYSIEFLLNPSFMESGTVMSIDTIKPFDVSEGYFSSYEIFRDNGFDYVLQRLNSRFEIVKEIRVRSQPHFRVSTTQGHINYCTAGFRDRVNITCKLLNADLEVIATSELPKFNIPGGVIFAPEVINLPNDRGLVVFIPIYYGMVVSDTFFSMDFYLQRVDASGSALPYYWKLGHVSWFRTFNLQGSVDSKTLHFCYEKLGNASANVELRYNFDINCLDLYAH</sequence>
<evidence type="ECO:0000313" key="3">
    <source>
        <dbReference type="Proteomes" id="UP000215335"/>
    </source>
</evidence>
<proteinExistence type="predicted"/>
<gene>
    <name evidence="2" type="ORF">TSAR_015170</name>
</gene>
<reference evidence="2 3" key="1">
    <citation type="journal article" date="2017" name="Curr. Biol.">
        <title>The Evolution of Venom by Co-option of Single-Copy Genes.</title>
        <authorList>
            <person name="Martinson E.O."/>
            <person name="Mrinalini"/>
            <person name="Kelkar Y.D."/>
            <person name="Chang C.H."/>
            <person name="Werren J.H."/>
        </authorList>
    </citation>
    <scope>NUCLEOTIDE SEQUENCE [LARGE SCALE GENOMIC DNA]</scope>
    <source>
        <strain evidence="2 3">Alberta</strain>
        <tissue evidence="2">Whole body</tissue>
    </source>
</reference>
<feature type="chain" id="PRO_5012150025" evidence="1">
    <location>
        <begin position="28"/>
        <end position="432"/>
    </location>
</feature>
<dbReference type="EMBL" id="NNAY01000342">
    <property type="protein sequence ID" value="OXU29055.1"/>
    <property type="molecule type" value="Genomic_DNA"/>
</dbReference>
<name>A0A232FED7_9HYME</name>
<keyword evidence="1" id="KW-0732">Signal</keyword>
<dbReference type="AlphaFoldDB" id="A0A232FED7"/>
<comment type="caution">
    <text evidence="2">The sequence shown here is derived from an EMBL/GenBank/DDBJ whole genome shotgun (WGS) entry which is preliminary data.</text>
</comment>
<organism evidence="2 3">
    <name type="scientific">Trichomalopsis sarcophagae</name>
    <dbReference type="NCBI Taxonomy" id="543379"/>
    <lineage>
        <taxon>Eukaryota</taxon>
        <taxon>Metazoa</taxon>
        <taxon>Ecdysozoa</taxon>
        <taxon>Arthropoda</taxon>
        <taxon>Hexapoda</taxon>
        <taxon>Insecta</taxon>
        <taxon>Pterygota</taxon>
        <taxon>Neoptera</taxon>
        <taxon>Endopterygota</taxon>
        <taxon>Hymenoptera</taxon>
        <taxon>Apocrita</taxon>
        <taxon>Proctotrupomorpha</taxon>
        <taxon>Chalcidoidea</taxon>
        <taxon>Pteromalidae</taxon>
        <taxon>Pteromalinae</taxon>
        <taxon>Trichomalopsis</taxon>
    </lineage>
</organism>